<name>X1FKM4_9ZZZZ</name>
<organism evidence="3">
    <name type="scientific">marine sediment metagenome</name>
    <dbReference type="NCBI Taxonomy" id="412755"/>
    <lineage>
        <taxon>unclassified sequences</taxon>
        <taxon>metagenomes</taxon>
        <taxon>ecological metagenomes</taxon>
    </lineage>
</organism>
<evidence type="ECO:0000313" key="3">
    <source>
        <dbReference type="EMBL" id="GAH33065.1"/>
    </source>
</evidence>
<evidence type="ECO:0000256" key="2">
    <source>
        <dbReference type="ARBA" id="ARBA00023002"/>
    </source>
</evidence>
<dbReference type="AlphaFoldDB" id="X1FKM4"/>
<dbReference type="EMBL" id="BARU01013101">
    <property type="protein sequence ID" value="GAH33065.1"/>
    <property type="molecule type" value="Genomic_DNA"/>
</dbReference>
<dbReference type="SUPFAM" id="SSF89733">
    <property type="entry name" value="L-sulfolactate dehydrogenase-like"/>
    <property type="match status" value="1"/>
</dbReference>
<comment type="caution">
    <text evidence="3">The sequence shown here is derived from an EMBL/GenBank/DDBJ whole genome shotgun (WGS) entry which is preliminary data.</text>
</comment>
<dbReference type="InterPro" id="IPR043143">
    <property type="entry name" value="Mal/L-sulf/L-lact_DH-like_NADP"/>
</dbReference>
<dbReference type="Pfam" id="PF02615">
    <property type="entry name" value="Ldh_2"/>
    <property type="match status" value="1"/>
</dbReference>
<dbReference type="PANTHER" id="PTHR11091">
    <property type="entry name" value="OXIDOREDUCTASE-RELATED"/>
    <property type="match status" value="1"/>
</dbReference>
<keyword evidence="2" id="KW-0560">Oxidoreductase</keyword>
<feature type="non-terminal residue" evidence="3">
    <location>
        <position position="1"/>
    </location>
</feature>
<dbReference type="InterPro" id="IPR003767">
    <property type="entry name" value="Malate/L-lactate_DH-like"/>
</dbReference>
<evidence type="ECO:0000256" key="1">
    <source>
        <dbReference type="ARBA" id="ARBA00006056"/>
    </source>
</evidence>
<gene>
    <name evidence="3" type="ORF">S03H2_23840</name>
</gene>
<dbReference type="GO" id="GO:0016491">
    <property type="term" value="F:oxidoreductase activity"/>
    <property type="evidence" value="ECO:0007669"/>
    <property type="project" value="UniProtKB-KW"/>
</dbReference>
<accession>X1FKM4</accession>
<dbReference type="Gene3D" id="3.30.1370.60">
    <property type="entry name" value="Hypothetical oxidoreductase yiak, domain 2"/>
    <property type="match status" value="1"/>
</dbReference>
<protein>
    <submittedName>
        <fullName evidence="3">Uncharacterized protein</fullName>
    </submittedName>
</protein>
<dbReference type="InterPro" id="IPR036111">
    <property type="entry name" value="Mal/L-sulfo/L-lacto_DH-like_sf"/>
</dbReference>
<sequence>ALEHDMIGISLTQGGKGIVAPGSRGKGVGLNVISVAVPAKEEAPFVLDMCTGVVAGGKLELAARNNTPIPEGWAVDMDGNPVTEVAKAIGGILPLGGTPQLGSYKGFGLTVVVDILCSTLSGGLSVLEKESGPSTRGKANHFFGALRIDGFMPADEFKERMDAMIKAHHELPKAPGVDRIYLAGEVEQEMERQRRQGILTANLSSMKISKFMLSH</sequence>
<reference evidence="3" key="1">
    <citation type="journal article" date="2014" name="Front. Microbiol.">
        <title>High frequency of phylogenetically diverse reductive dehalogenase-homologous genes in deep subseafloor sedimentary metagenomes.</title>
        <authorList>
            <person name="Kawai M."/>
            <person name="Futagami T."/>
            <person name="Toyoda A."/>
            <person name="Takaki Y."/>
            <person name="Nishi S."/>
            <person name="Hori S."/>
            <person name="Arai W."/>
            <person name="Tsubouchi T."/>
            <person name="Morono Y."/>
            <person name="Uchiyama I."/>
            <person name="Ito T."/>
            <person name="Fujiyama A."/>
            <person name="Inagaki F."/>
            <person name="Takami H."/>
        </authorList>
    </citation>
    <scope>NUCLEOTIDE SEQUENCE</scope>
    <source>
        <strain evidence="3">Expedition CK06-06</strain>
    </source>
</reference>
<dbReference type="PANTHER" id="PTHR11091:SF0">
    <property type="entry name" value="MALATE DEHYDROGENASE"/>
    <property type="match status" value="1"/>
</dbReference>
<comment type="similarity">
    <text evidence="1">Belongs to the LDH2/MDH2 oxidoreductase family.</text>
</comment>
<proteinExistence type="inferred from homology"/>